<name>A0ABW4J9A6_9LACO</name>
<dbReference type="SFLD" id="SFLDS00005">
    <property type="entry name" value="Isoprenoid_Synthase_Type_I"/>
    <property type="match status" value="1"/>
</dbReference>
<dbReference type="PROSITE" id="PS00444">
    <property type="entry name" value="POLYPRENYL_SYNTHASE_2"/>
    <property type="match status" value="1"/>
</dbReference>
<dbReference type="SUPFAM" id="SSF48576">
    <property type="entry name" value="Terpenoid synthases"/>
    <property type="match status" value="1"/>
</dbReference>
<dbReference type="NCBIfam" id="NF045485">
    <property type="entry name" value="FPPsyn"/>
    <property type="match status" value="1"/>
</dbReference>
<dbReference type="InterPro" id="IPR053378">
    <property type="entry name" value="Prenyl_diphosphate_synthase"/>
</dbReference>
<dbReference type="EC" id="2.5.1.-" evidence="8"/>
<proteinExistence type="inferred from homology"/>
<evidence type="ECO:0000256" key="5">
    <source>
        <dbReference type="ARBA" id="ARBA00022842"/>
    </source>
</evidence>
<reference evidence="9" key="1">
    <citation type="journal article" date="2019" name="Int. J. Syst. Evol. Microbiol.">
        <title>The Global Catalogue of Microorganisms (GCM) 10K type strain sequencing project: providing services to taxonomists for standard genome sequencing and annotation.</title>
        <authorList>
            <consortium name="The Broad Institute Genomics Platform"/>
            <consortium name="The Broad Institute Genome Sequencing Center for Infectious Disease"/>
            <person name="Wu L."/>
            <person name="Ma J."/>
        </authorList>
    </citation>
    <scope>NUCLEOTIDE SEQUENCE [LARGE SCALE GENOMIC DNA]</scope>
    <source>
        <strain evidence="9">CCM 8896</strain>
    </source>
</reference>
<evidence type="ECO:0000256" key="7">
    <source>
        <dbReference type="RuleBase" id="RU004466"/>
    </source>
</evidence>
<dbReference type="InterPro" id="IPR033749">
    <property type="entry name" value="Polyprenyl_synt_CS"/>
</dbReference>
<evidence type="ECO:0000256" key="3">
    <source>
        <dbReference type="ARBA" id="ARBA00022679"/>
    </source>
</evidence>
<keyword evidence="4" id="KW-0479">Metal-binding</keyword>
<dbReference type="PANTHER" id="PTHR43281">
    <property type="entry name" value="FARNESYL DIPHOSPHATE SYNTHASE"/>
    <property type="match status" value="1"/>
</dbReference>
<evidence type="ECO:0000256" key="2">
    <source>
        <dbReference type="ARBA" id="ARBA00006706"/>
    </source>
</evidence>
<evidence type="ECO:0000256" key="1">
    <source>
        <dbReference type="ARBA" id="ARBA00001946"/>
    </source>
</evidence>
<dbReference type="InterPro" id="IPR000092">
    <property type="entry name" value="Polyprenyl_synt"/>
</dbReference>
<evidence type="ECO:0000256" key="4">
    <source>
        <dbReference type="ARBA" id="ARBA00022723"/>
    </source>
</evidence>
<dbReference type="Gene3D" id="1.10.600.10">
    <property type="entry name" value="Farnesyl Diphosphate Synthase"/>
    <property type="match status" value="1"/>
</dbReference>
<dbReference type="Proteomes" id="UP001597267">
    <property type="component" value="Unassembled WGS sequence"/>
</dbReference>
<evidence type="ECO:0000313" key="9">
    <source>
        <dbReference type="Proteomes" id="UP001597267"/>
    </source>
</evidence>
<comment type="caution">
    <text evidence="8">The sequence shown here is derived from an EMBL/GenBank/DDBJ whole genome shotgun (WGS) entry which is preliminary data.</text>
</comment>
<keyword evidence="6" id="KW-0414">Isoprene biosynthesis</keyword>
<protein>
    <submittedName>
        <fullName evidence="8">Polyprenyl synthetase family protein</fullName>
        <ecNumber evidence="8">2.5.1.-</ecNumber>
    </submittedName>
</protein>
<dbReference type="Pfam" id="PF00348">
    <property type="entry name" value="polyprenyl_synt"/>
    <property type="match status" value="1"/>
</dbReference>
<keyword evidence="3 7" id="KW-0808">Transferase</keyword>
<dbReference type="InterPro" id="IPR008949">
    <property type="entry name" value="Isoprenoid_synthase_dom_sf"/>
</dbReference>
<dbReference type="PANTHER" id="PTHR43281:SF1">
    <property type="entry name" value="FARNESYL DIPHOSPHATE SYNTHASE"/>
    <property type="match status" value="1"/>
</dbReference>
<dbReference type="EMBL" id="JBHTOP010000026">
    <property type="protein sequence ID" value="MFD1672797.1"/>
    <property type="molecule type" value="Genomic_DNA"/>
</dbReference>
<dbReference type="CDD" id="cd00685">
    <property type="entry name" value="Trans_IPPS_HT"/>
    <property type="match status" value="1"/>
</dbReference>
<evidence type="ECO:0000313" key="8">
    <source>
        <dbReference type="EMBL" id="MFD1672797.1"/>
    </source>
</evidence>
<dbReference type="PROSITE" id="PS00723">
    <property type="entry name" value="POLYPRENYL_SYNTHASE_1"/>
    <property type="match status" value="1"/>
</dbReference>
<comment type="similarity">
    <text evidence="2 7">Belongs to the FPP/GGPP synthase family.</text>
</comment>
<dbReference type="GO" id="GO:0016740">
    <property type="term" value="F:transferase activity"/>
    <property type="evidence" value="ECO:0007669"/>
    <property type="project" value="UniProtKB-KW"/>
</dbReference>
<keyword evidence="9" id="KW-1185">Reference proteome</keyword>
<sequence>MMLNYQDFAKQVLPTLEQTIEQTMGQTVSHPTLKTAMQYSIGVGGKRLRPLLLLSTVASFGTLTKASYLPAAALELVHTYSLIHDDLPAMDNDDYRRGQLANHKKFGEAQAILAGDGLLTVAFEWLSRSEFDAAIRIKLVALLSQAAGPSQMVAGQYTDITTTGEKIDLTTLETMELQKTAALLQSAILMGATIAKVDAQQYEALTVFARNFGLAFQIADDISDFESGQDTAEKKATFATMLGLEAAKAYLTQTLTKAKTALNSISGPDLTLLDSYFEYFRQVR</sequence>
<comment type="cofactor">
    <cofactor evidence="1">
        <name>Mg(2+)</name>
        <dbReference type="ChEBI" id="CHEBI:18420"/>
    </cofactor>
</comment>
<dbReference type="SFLD" id="SFLDG01017">
    <property type="entry name" value="Polyprenyl_Transferase_Like"/>
    <property type="match status" value="1"/>
</dbReference>
<organism evidence="8 9">
    <name type="scientific">Agrilactobacillus yilanensis</name>
    <dbReference type="NCBI Taxonomy" id="2485997"/>
    <lineage>
        <taxon>Bacteria</taxon>
        <taxon>Bacillati</taxon>
        <taxon>Bacillota</taxon>
        <taxon>Bacilli</taxon>
        <taxon>Lactobacillales</taxon>
        <taxon>Lactobacillaceae</taxon>
        <taxon>Agrilactobacillus</taxon>
    </lineage>
</organism>
<dbReference type="RefSeq" id="WP_376923123.1">
    <property type="nucleotide sequence ID" value="NZ_JBHTOP010000026.1"/>
</dbReference>
<accession>A0ABW4J9A6</accession>
<evidence type="ECO:0000256" key="6">
    <source>
        <dbReference type="ARBA" id="ARBA00023229"/>
    </source>
</evidence>
<gene>
    <name evidence="8" type="ORF">ACFQ5M_11860</name>
</gene>
<keyword evidence="5" id="KW-0460">Magnesium</keyword>